<keyword evidence="11" id="KW-1185">Reference proteome</keyword>
<evidence type="ECO:0000256" key="1">
    <source>
        <dbReference type="ARBA" id="ARBA00004123"/>
    </source>
</evidence>
<feature type="domain" description="C2H2-type" evidence="9">
    <location>
        <begin position="561"/>
        <end position="585"/>
    </location>
</feature>
<gene>
    <name evidence="10" type="ORF">AAFF_G00334920</name>
</gene>
<dbReference type="Gene3D" id="3.30.160.60">
    <property type="entry name" value="Classic Zinc Finger"/>
    <property type="match status" value="3"/>
</dbReference>
<dbReference type="GO" id="GO:0005634">
    <property type="term" value="C:nucleus"/>
    <property type="evidence" value="ECO:0007669"/>
    <property type="project" value="UniProtKB-SubCell"/>
</dbReference>
<dbReference type="Pfam" id="PF00096">
    <property type="entry name" value="zf-C2H2"/>
    <property type="match status" value="3"/>
</dbReference>
<dbReference type="Proteomes" id="UP001221898">
    <property type="component" value="Unassembled WGS sequence"/>
</dbReference>
<proteinExistence type="predicted"/>
<name>A0AAD7SL49_9TELE</name>
<feature type="region of interest" description="Disordered" evidence="8">
    <location>
        <begin position="287"/>
        <end position="312"/>
    </location>
</feature>
<evidence type="ECO:0000256" key="4">
    <source>
        <dbReference type="ARBA" id="ARBA00022771"/>
    </source>
</evidence>
<evidence type="ECO:0000256" key="8">
    <source>
        <dbReference type="SAM" id="MobiDB-lite"/>
    </source>
</evidence>
<keyword evidence="2" id="KW-0479">Metal-binding</keyword>
<feature type="domain" description="C2H2-type" evidence="9">
    <location>
        <begin position="531"/>
        <end position="560"/>
    </location>
</feature>
<dbReference type="PROSITE" id="PS00028">
    <property type="entry name" value="ZINC_FINGER_C2H2_1"/>
    <property type="match status" value="3"/>
</dbReference>
<dbReference type="FunFam" id="3.30.160.60:FF:000018">
    <property type="entry name" value="Krueppel-like factor 15"/>
    <property type="match status" value="1"/>
</dbReference>
<comment type="subcellular location">
    <subcellularLocation>
        <location evidence="1">Nucleus</location>
    </subcellularLocation>
</comment>
<accession>A0AAD7SL49</accession>
<evidence type="ECO:0000256" key="7">
    <source>
        <dbReference type="PROSITE-ProRule" id="PRU00042"/>
    </source>
</evidence>
<dbReference type="InterPro" id="IPR036236">
    <property type="entry name" value="Znf_C2H2_sf"/>
</dbReference>
<dbReference type="InterPro" id="IPR013087">
    <property type="entry name" value="Znf_C2H2_type"/>
</dbReference>
<dbReference type="CDD" id="cd21579">
    <property type="entry name" value="KLF5_N"/>
    <property type="match status" value="1"/>
</dbReference>
<keyword evidence="4 7" id="KW-0863">Zinc-finger</keyword>
<dbReference type="GO" id="GO:0000978">
    <property type="term" value="F:RNA polymerase II cis-regulatory region sequence-specific DNA binding"/>
    <property type="evidence" value="ECO:0007669"/>
    <property type="project" value="TreeGrafter"/>
</dbReference>
<dbReference type="PANTHER" id="PTHR23235:SF173">
    <property type="entry name" value="C2H2-TYPE DOMAIN-CONTAINING PROTEIN"/>
    <property type="match status" value="1"/>
</dbReference>
<dbReference type="GO" id="GO:0008270">
    <property type="term" value="F:zinc ion binding"/>
    <property type="evidence" value="ECO:0007669"/>
    <property type="project" value="UniProtKB-KW"/>
</dbReference>
<evidence type="ECO:0000256" key="5">
    <source>
        <dbReference type="ARBA" id="ARBA00022833"/>
    </source>
</evidence>
<organism evidence="10 11">
    <name type="scientific">Aldrovandia affinis</name>
    <dbReference type="NCBI Taxonomy" id="143900"/>
    <lineage>
        <taxon>Eukaryota</taxon>
        <taxon>Metazoa</taxon>
        <taxon>Chordata</taxon>
        <taxon>Craniata</taxon>
        <taxon>Vertebrata</taxon>
        <taxon>Euteleostomi</taxon>
        <taxon>Actinopterygii</taxon>
        <taxon>Neopterygii</taxon>
        <taxon>Teleostei</taxon>
        <taxon>Notacanthiformes</taxon>
        <taxon>Halosauridae</taxon>
        <taxon>Aldrovandia</taxon>
    </lineage>
</organism>
<evidence type="ECO:0000259" key="9">
    <source>
        <dbReference type="PROSITE" id="PS50157"/>
    </source>
</evidence>
<comment type="caution">
    <text evidence="10">The sequence shown here is derived from an EMBL/GenBank/DDBJ whole genome shotgun (WGS) entry which is preliminary data.</text>
</comment>
<feature type="domain" description="C2H2-type" evidence="9">
    <location>
        <begin position="367"/>
        <end position="393"/>
    </location>
</feature>
<reference evidence="10" key="1">
    <citation type="journal article" date="2023" name="Science">
        <title>Genome structures resolve the early diversification of teleost fishes.</title>
        <authorList>
            <person name="Parey E."/>
            <person name="Louis A."/>
            <person name="Montfort J."/>
            <person name="Bouchez O."/>
            <person name="Roques C."/>
            <person name="Iampietro C."/>
            <person name="Lluch J."/>
            <person name="Castinel A."/>
            <person name="Donnadieu C."/>
            <person name="Desvignes T."/>
            <person name="Floi Bucao C."/>
            <person name="Jouanno E."/>
            <person name="Wen M."/>
            <person name="Mejri S."/>
            <person name="Dirks R."/>
            <person name="Jansen H."/>
            <person name="Henkel C."/>
            <person name="Chen W.J."/>
            <person name="Zahm M."/>
            <person name="Cabau C."/>
            <person name="Klopp C."/>
            <person name="Thompson A.W."/>
            <person name="Robinson-Rechavi M."/>
            <person name="Braasch I."/>
            <person name="Lecointre G."/>
            <person name="Bobe J."/>
            <person name="Postlethwait J.H."/>
            <person name="Berthelot C."/>
            <person name="Roest Crollius H."/>
            <person name="Guiguen Y."/>
        </authorList>
    </citation>
    <scope>NUCLEOTIDE SEQUENCE</scope>
    <source>
        <strain evidence="10">NC1722</strain>
    </source>
</reference>
<sequence>MCNIARKFNLNTRRERGTRLSTAWSAFISAPYARSLEIYTFLLRKIKPWDITLSTAFMATMLTMSAGLSPGEEEPFYSHLKPVLTGAFHGEDSALFALDTKNTISGRIVSNDYTQAKSEMDKYLSPQPLIIPEVKKVRRDSSSVVDQFFGEEQGSPYSINMNVFLPDITYLRTGQCRLHRPAVTHIKAEPMQPFMHASCPGVAPTLPEFTTIFSPSPTAADINSIFVKQEMPSLDAAVDAHRGAPVSSPVPAFNDMHLAAQQTVLKPFCNVHNGGGYPLPAQFVQQPPQKAAYLPPSPPNSEPGSPDRHKELLQNMSPPPSYAASIASKLAVHNPSGLPAAVPAAAPSMPVRYNRRTNPDLEKRRIHHCDFPGCKKVYTKSSHLKAHLRTHTGIFGRNILQLPLQSISLGYKQGKTRLVQELRESSDQLVWCADAHVRTGRKWKAQVEVDQAISRLQHLEVVGRVQAGRTGLGWGEAPRFWSKANRKERKEMVVSEVPKIEEEQYKIKVVREAGLLGRALSAGRSVGEKPYKCTWEGCDWRFARSDELTRHFRKHTGAKPFQCAVCSRSFSRSDHLALHMKRHQN</sequence>
<evidence type="ECO:0000256" key="6">
    <source>
        <dbReference type="ARBA" id="ARBA00023242"/>
    </source>
</evidence>
<protein>
    <recommendedName>
        <fullName evidence="9">C2H2-type domain-containing protein</fullName>
    </recommendedName>
</protein>
<keyword evidence="5" id="KW-0862">Zinc</keyword>
<evidence type="ECO:0000256" key="3">
    <source>
        <dbReference type="ARBA" id="ARBA00022737"/>
    </source>
</evidence>
<dbReference type="PANTHER" id="PTHR23235">
    <property type="entry name" value="KRUEPPEL-LIKE TRANSCRIPTION FACTOR"/>
    <property type="match status" value="1"/>
</dbReference>
<evidence type="ECO:0000313" key="10">
    <source>
        <dbReference type="EMBL" id="KAJ8404629.1"/>
    </source>
</evidence>
<evidence type="ECO:0000313" key="11">
    <source>
        <dbReference type="Proteomes" id="UP001221898"/>
    </source>
</evidence>
<keyword evidence="6" id="KW-0539">Nucleus</keyword>
<dbReference type="PROSITE" id="PS50157">
    <property type="entry name" value="ZINC_FINGER_C2H2_2"/>
    <property type="match status" value="3"/>
</dbReference>
<dbReference type="GO" id="GO:0000981">
    <property type="term" value="F:DNA-binding transcription factor activity, RNA polymerase II-specific"/>
    <property type="evidence" value="ECO:0007669"/>
    <property type="project" value="TreeGrafter"/>
</dbReference>
<dbReference type="FunFam" id="3.30.160.60:FF:000021">
    <property type="entry name" value="Basic krueppel-like factor 3"/>
    <property type="match status" value="1"/>
</dbReference>
<keyword evidence="3" id="KW-0677">Repeat</keyword>
<dbReference type="SUPFAM" id="SSF57667">
    <property type="entry name" value="beta-beta-alpha zinc fingers"/>
    <property type="match status" value="2"/>
</dbReference>
<dbReference type="FunFam" id="3.30.160.60:FF:000463">
    <property type="entry name" value="Krueppel-like factor 5"/>
    <property type="match status" value="1"/>
</dbReference>
<dbReference type="AlphaFoldDB" id="A0AAD7SL49"/>
<evidence type="ECO:0000256" key="2">
    <source>
        <dbReference type="ARBA" id="ARBA00022723"/>
    </source>
</evidence>
<dbReference type="EMBL" id="JAINUG010000052">
    <property type="protein sequence ID" value="KAJ8404629.1"/>
    <property type="molecule type" value="Genomic_DNA"/>
</dbReference>
<dbReference type="SMART" id="SM00355">
    <property type="entry name" value="ZnF_C2H2"/>
    <property type="match status" value="3"/>
</dbReference>